<dbReference type="GO" id="GO:0006094">
    <property type="term" value="P:gluconeogenesis"/>
    <property type="evidence" value="ECO:0007669"/>
    <property type="project" value="TreeGrafter"/>
</dbReference>
<feature type="region of interest" description="Disordered" evidence="8">
    <location>
        <begin position="162"/>
        <end position="196"/>
    </location>
</feature>
<dbReference type="Proteomes" id="UP000034753">
    <property type="component" value="Unassembled WGS sequence"/>
</dbReference>
<keyword evidence="6" id="KW-0067">ATP-binding</keyword>
<evidence type="ECO:0000256" key="3">
    <source>
        <dbReference type="ARBA" id="ARBA00022679"/>
    </source>
</evidence>
<keyword evidence="4" id="KW-0547">Nucleotide-binding</keyword>
<sequence length="306" mass="32539">MGHIGRPKGKKVEELSVAPIYDWLEKQGLSSHLMSGKLKLLENLRFEEGENKCDPEYAKELAGLGEVYINEAFAAHHPAASTTILPTLLPAFAGLHFAREVEKLTKVRQAPRPGLVAIIGGVKAEDKLPAVLALSKIADYVLVGGKIVEELATRGSDANRGPVGLYPRPMSSLDAAGTRRGAPAPATPNNPSAPLSENITLASLNAEKTDITPETVEKWGPIIKKAKMIVWNGPLGKVEEPKNFRTHEIANLIISSGAESIIGGGDTISYLGKLGLLGKFGFISTGGGAMLEFLIRGTLPTIEALL</sequence>
<feature type="compositionally biased region" description="Low complexity" evidence="8">
    <location>
        <begin position="175"/>
        <end position="194"/>
    </location>
</feature>
<evidence type="ECO:0000256" key="1">
    <source>
        <dbReference type="ARBA" id="ARBA00000642"/>
    </source>
</evidence>
<reference evidence="9 10" key="1">
    <citation type="journal article" date="2015" name="Nature">
        <title>rRNA introns, odd ribosomes, and small enigmatic genomes across a large radiation of phyla.</title>
        <authorList>
            <person name="Brown C.T."/>
            <person name="Hug L.A."/>
            <person name="Thomas B.C."/>
            <person name="Sharon I."/>
            <person name="Castelle C.J."/>
            <person name="Singh A."/>
            <person name="Wilkins M.J."/>
            <person name="Williams K.H."/>
            <person name="Banfield J.F."/>
        </authorList>
    </citation>
    <scope>NUCLEOTIDE SEQUENCE [LARGE SCALE GENOMIC DNA]</scope>
</reference>
<organism evidence="9 10">
    <name type="scientific">Candidatus Daviesbacteria bacterium GW2011_GWB1_41_5</name>
    <dbReference type="NCBI Taxonomy" id="1618429"/>
    <lineage>
        <taxon>Bacteria</taxon>
        <taxon>Candidatus Daviesiibacteriota</taxon>
    </lineage>
</organism>
<dbReference type="EMBL" id="LCBN01000039">
    <property type="protein sequence ID" value="KKS12852.1"/>
    <property type="molecule type" value="Genomic_DNA"/>
</dbReference>
<proteinExistence type="inferred from homology"/>
<dbReference type="GO" id="GO:0005524">
    <property type="term" value="F:ATP binding"/>
    <property type="evidence" value="ECO:0007669"/>
    <property type="project" value="UniProtKB-KW"/>
</dbReference>
<accession>A0A0G0WL95</accession>
<evidence type="ECO:0000313" key="10">
    <source>
        <dbReference type="Proteomes" id="UP000034753"/>
    </source>
</evidence>
<keyword evidence="5 7" id="KW-0418">Kinase</keyword>
<dbReference type="GO" id="GO:0005829">
    <property type="term" value="C:cytosol"/>
    <property type="evidence" value="ECO:0007669"/>
    <property type="project" value="TreeGrafter"/>
</dbReference>
<dbReference type="GO" id="GO:0006096">
    <property type="term" value="P:glycolytic process"/>
    <property type="evidence" value="ECO:0007669"/>
    <property type="project" value="InterPro"/>
</dbReference>
<comment type="similarity">
    <text evidence="7">Belongs to the phosphoglycerate kinase family.</text>
</comment>
<dbReference type="InterPro" id="IPR015824">
    <property type="entry name" value="Phosphoglycerate_kinase_N"/>
</dbReference>
<protein>
    <recommendedName>
        <fullName evidence="2 7">Phosphoglycerate kinase</fullName>
        <ecNumber evidence="2 7">2.7.2.3</ecNumber>
    </recommendedName>
</protein>
<evidence type="ECO:0000256" key="8">
    <source>
        <dbReference type="SAM" id="MobiDB-lite"/>
    </source>
</evidence>
<dbReference type="InterPro" id="IPR001576">
    <property type="entry name" value="Phosphoglycerate_kinase"/>
</dbReference>
<dbReference type="PANTHER" id="PTHR11406">
    <property type="entry name" value="PHOSPHOGLYCERATE KINASE"/>
    <property type="match status" value="1"/>
</dbReference>
<dbReference type="Pfam" id="PF00162">
    <property type="entry name" value="PGK"/>
    <property type="match status" value="2"/>
</dbReference>
<dbReference type="GO" id="GO:0043531">
    <property type="term" value="F:ADP binding"/>
    <property type="evidence" value="ECO:0007669"/>
    <property type="project" value="TreeGrafter"/>
</dbReference>
<dbReference type="GO" id="GO:0004618">
    <property type="term" value="F:phosphoglycerate kinase activity"/>
    <property type="evidence" value="ECO:0007669"/>
    <property type="project" value="UniProtKB-EC"/>
</dbReference>
<evidence type="ECO:0000256" key="2">
    <source>
        <dbReference type="ARBA" id="ARBA00013061"/>
    </source>
</evidence>
<keyword evidence="3 7" id="KW-0808">Transferase</keyword>
<dbReference type="AlphaFoldDB" id="A0A0G0WL95"/>
<dbReference type="PANTHER" id="PTHR11406:SF23">
    <property type="entry name" value="PHOSPHOGLYCERATE KINASE 1, CHLOROPLASTIC-RELATED"/>
    <property type="match status" value="1"/>
</dbReference>
<evidence type="ECO:0000256" key="6">
    <source>
        <dbReference type="ARBA" id="ARBA00022840"/>
    </source>
</evidence>
<dbReference type="InterPro" id="IPR036043">
    <property type="entry name" value="Phosphoglycerate_kinase_sf"/>
</dbReference>
<evidence type="ECO:0000313" key="9">
    <source>
        <dbReference type="EMBL" id="KKS12852.1"/>
    </source>
</evidence>
<evidence type="ECO:0000256" key="4">
    <source>
        <dbReference type="ARBA" id="ARBA00022741"/>
    </source>
</evidence>
<evidence type="ECO:0000256" key="7">
    <source>
        <dbReference type="RuleBase" id="RU000532"/>
    </source>
</evidence>
<comment type="catalytic activity">
    <reaction evidence="1 7">
        <text>(2R)-3-phosphoglycerate + ATP = (2R)-3-phospho-glyceroyl phosphate + ADP</text>
        <dbReference type="Rhea" id="RHEA:14801"/>
        <dbReference type="ChEBI" id="CHEBI:30616"/>
        <dbReference type="ChEBI" id="CHEBI:57604"/>
        <dbReference type="ChEBI" id="CHEBI:58272"/>
        <dbReference type="ChEBI" id="CHEBI:456216"/>
        <dbReference type="EC" id="2.7.2.3"/>
    </reaction>
</comment>
<name>A0A0G0WL95_9BACT</name>
<dbReference type="Gene3D" id="3.40.50.1260">
    <property type="entry name" value="Phosphoglycerate kinase, N-terminal domain"/>
    <property type="match status" value="3"/>
</dbReference>
<dbReference type="EC" id="2.7.2.3" evidence="2 7"/>
<dbReference type="SUPFAM" id="SSF53748">
    <property type="entry name" value="Phosphoglycerate kinase"/>
    <property type="match status" value="1"/>
</dbReference>
<comment type="caution">
    <text evidence="9">The sequence shown here is derived from an EMBL/GenBank/DDBJ whole genome shotgun (WGS) entry which is preliminary data.</text>
</comment>
<gene>
    <name evidence="9" type="ORF">UU67_C0039G0013</name>
</gene>
<dbReference type="PRINTS" id="PR00477">
    <property type="entry name" value="PHGLYCKINASE"/>
</dbReference>
<evidence type="ECO:0000256" key="5">
    <source>
        <dbReference type="ARBA" id="ARBA00022777"/>
    </source>
</evidence>